<keyword evidence="2" id="KW-1185">Reference proteome</keyword>
<reference evidence="1 2" key="1">
    <citation type="journal article" date="2019" name="Genome Biol. Evol.">
        <title>Insights into the evolution of the New World diploid cottons (Gossypium, subgenus Houzingenia) based on genome sequencing.</title>
        <authorList>
            <person name="Grover C.E."/>
            <person name="Arick M.A. 2nd"/>
            <person name="Thrash A."/>
            <person name="Conover J.L."/>
            <person name="Sanders W.S."/>
            <person name="Peterson D.G."/>
            <person name="Frelichowski J.E."/>
            <person name="Scheffler J.A."/>
            <person name="Scheffler B.E."/>
            <person name="Wendel J.F."/>
        </authorList>
    </citation>
    <scope>NUCLEOTIDE SEQUENCE [LARGE SCALE GENOMIC DNA]</scope>
    <source>
        <strain evidence="1">6</strain>
        <tissue evidence="1">Leaf</tissue>
    </source>
</reference>
<dbReference type="EMBL" id="JABFAE010000007">
    <property type="protein sequence ID" value="MBA0832650.1"/>
    <property type="molecule type" value="Genomic_DNA"/>
</dbReference>
<dbReference type="AlphaFoldDB" id="A0A7J9JE35"/>
<protein>
    <submittedName>
        <fullName evidence="1">Uncharacterized protein</fullName>
    </submittedName>
</protein>
<evidence type="ECO:0000313" key="2">
    <source>
        <dbReference type="Proteomes" id="UP000593575"/>
    </source>
</evidence>
<gene>
    <name evidence="1" type="ORF">Goarm_017032</name>
</gene>
<evidence type="ECO:0000313" key="1">
    <source>
        <dbReference type="EMBL" id="MBA0832650.1"/>
    </source>
</evidence>
<organism evidence="1 2">
    <name type="scientific">Gossypium armourianum</name>
    <dbReference type="NCBI Taxonomy" id="34283"/>
    <lineage>
        <taxon>Eukaryota</taxon>
        <taxon>Viridiplantae</taxon>
        <taxon>Streptophyta</taxon>
        <taxon>Embryophyta</taxon>
        <taxon>Tracheophyta</taxon>
        <taxon>Spermatophyta</taxon>
        <taxon>Magnoliopsida</taxon>
        <taxon>eudicotyledons</taxon>
        <taxon>Gunneridae</taxon>
        <taxon>Pentapetalae</taxon>
        <taxon>rosids</taxon>
        <taxon>malvids</taxon>
        <taxon>Malvales</taxon>
        <taxon>Malvaceae</taxon>
        <taxon>Malvoideae</taxon>
        <taxon>Gossypium</taxon>
    </lineage>
</organism>
<accession>A0A7J9JE35</accession>
<dbReference type="Proteomes" id="UP000593575">
    <property type="component" value="Unassembled WGS sequence"/>
</dbReference>
<comment type="caution">
    <text evidence="1">The sequence shown here is derived from an EMBL/GenBank/DDBJ whole genome shotgun (WGS) entry which is preliminary data.</text>
</comment>
<name>A0A7J9JE35_9ROSI</name>
<sequence>MRNGVPYWVLMLKSILMQLVIKVW</sequence>
<proteinExistence type="predicted"/>